<feature type="domain" description="CBM6" evidence="2">
    <location>
        <begin position="172"/>
        <end position="292"/>
    </location>
</feature>
<dbReference type="Pfam" id="PF03422">
    <property type="entry name" value="CBM_6"/>
    <property type="match status" value="4"/>
</dbReference>
<dbReference type="Proteomes" id="UP000474175">
    <property type="component" value="Unassembled WGS sequence"/>
</dbReference>
<dbReference type="EMBL" id="JAAFZH010000003">
    <property type="protein sequence ID" value="NDU95206.1"/>
    <property type="molecule type" value="Genomic_DNA"/>
</dbReference>
<dbReference type="Gene3D" id="2.60.40.1080">
    <property type="match status" value="1"/>
</dbReference>
<keyword evidence="1" id="KW-0732">Signal</keyword>
<dbReference type="InterPro" id="IPR008979">
    <property type="entry name" value="Galactose-bd-like_sf"/>
</dbReference>
<dbReference type="CDD" id="cd04080">
    <property type="entry name" value="CBM6_cellulase-like"/>
    <property type="match status" value="4"/>
</dbReference>
<dbReference type="InterPro" id="IPR006584">
    <property type="entry name" value="Cellulose-bd_IV"/>
</dbReference>
<dbReference type="GO" id="GO:0030246">
    <property type="term" value="F:carbohydrate binding"/>
    <property type="evidence" value="ECO:0007669"/>
    <property type="project" value="InterPro"/>
</dbReference>
<organism evidence="3 4">
    <name type="scientific">Spirosoma terrae</name>
    <dbReference type="NCBI Taxonomy" id="1968276"/>
    <lineage>
        <taxon>Bacteria</taxon>
        <taxon>Pseudomonadati</taxon>
        <taxon>Bacteroidota</taxon>
        <taxon>Cytophagia</taxon>
        <taxon>Cytophagales</taxon>
        <taxon>Cytophagaceae</taxon>
        <taxon>Spirosoma</taxon>
    </lineage>
</organism>
<dbReference type="NCBIfam" id="TIGR04183">
    <property type="entry name" value="Por_Secre_tail"/>
    <property type="match status" value="1"/>
</dbReference>
<dbReference type="PROSITE" id="PS51175">
    <property type="entry name" value="CBM6"/>
    <property type="match status" value="4"/>
</dbReference>
<evidence type="ECO:0000259" key="2">
    <source>
        <dbReference type="PROSITE" id="PS51175"/>
    </source>
</evidence>
<evidence type="ECO:0000313" key="4">
    <source>
        <dbReference type="Proteomes" id="UP000474175"/>
    </source>
</evidence>
<dbReference type="RefSeq" id="WP_163946698.1">
    <property type="nucleotide sequence ID" value="NZ_JAAFZH010000003.1"/>
</dbReference>
<dbReference type="SUPFAM" id="SSF51445">
    <property type="entry name" value="(Trans)glycosidases"/>
    <property type="match status" value="1"/>
</dbReference>
<dbReference type="InterPro" id="IPR017853">
    <property type="entry name" value="GH"/>
</dbReference>
<dbReference type="SUPFAM" id="SSF49785">
    <property type="entry name" value="Galactose-binding domain-like"/>
    <property type="match status" value="4"/>
</dbReference>
<feature type="domain" description="CBM6" evidence="2">
    <location>
        <begin position="44"/>
        <end position="165"/>
    </location>
</feature>
<dbReference type="SMART" id="SM00606">
    <property type="entry name" value="CBD_IV"/>
    <property type="match status" value="4"/>
</dbReference>
<dbReference type="Gene3D" id="2.60.120.260">
    <property type="entry name" value="Galactose-binding domain-like"/>
    <property type="match status" value="4"/>
</dbReference>
<dbReference type="InterPro" id="IPR008964">
    <property type="entry name" value="Invasin/intimin_cell_adhesion"/>
</dbReference>
<evidence type="ECO:0000313" key="3">
    <source>
        <dbReference type="EMBL" id="NDU95206.1"/>
    </source>
</evidence>
<dbReference type="Pfam" id="PF18962">
    <property type="entry name" value="Por_Secre_tail"/>
    <property type="match status" value="1"/>
</dbReference>
<sequence>MKKLLYVTYAIALTSIGSFVTLTNDSYVSRIIQSTLQTTNSLPGRIEAENYTAIQGVQTESTDDTGGGQNITSIDTGDWLDYAVTVPHDGVYTFHFRVANGYGEGSKFELRKADGSVLSTVDVPRTGGIQSWQTTGATARLSAGAQTLRIHVVKGDWNLNWFDVTESRPLPGKFKAESFDVATDVRPEPTSDEGGGQNVGYIDDNDWMDFNVNVASAGSYKFQFRVANSYGQGLIEIRSESGAVLGSVDVPRTYDYQNWTTISTTATLPAGSQVLRLYAVRGAWNLNWFSVYQANSLPGQVEAESYVGMQGIQTENSADTDATPNATSIDDNDWMDYNVNVLRDGVYTFHFRVANGYGDGAKFELRKADGSVLSTVDVPRTGGLQSWQTIGAIAHLSAGTQTLRIHVVKGNWNLNWFDATESRPLPGKFEAESFDVATDVRPEPTSDEGGGQNLGHIDDNDWMDFNVNVASAGLHTFQFRVANSYGQGLIQIRSESGAVLGSVDVPRTYDWQNWTTISTTATLPAGSQVLRLYAVRGAWNFNWFNVTKGGIELAPATINFASLPAKTTDDGEFTLAATSNNTEAPITFTSSNPSVATISVTSGVCKATIMGAGTCTITASQAASSSFQAATDVVRELVVTASSVVTPANKIPIDGKRWYQLTNATYTLEGLFDGVTNVNVETGWGKVLSKYDAYYPLLDGESMTIQSIKLYDFTGSFPDNPVTISVITDQWQRIPIATFTGEEYDTWVGPYPNRHTSGNAKFNLDQPVSNVRYLVINTGGSFPTEIEFYGSYSAGAARTAAPAKSVKLKDMFGVNAYEWNFEDGNTPWQINEDKMKIVKSFSGVRHYMDWNKLEQQEGDYSYNPTMSGGWNYDAIYERCKAEGIEVLACLKTLPDWMVNTYPDDQRDAENVPVRYGKDFADPQSYIEQAKAAFQYMARYGSNTNINPALLHVNSTPRWTGDTPNSIKIGLGLIKYIECDNERDKWWKGRKAYQTAREYAANLSAFYDGHKNTMGAGVGAKNADPNVKVVIGGLASASIGSDYIKGMIDWCKEFRGYKPDGSVNLCWDVINYHMYSDNTSSSQSGNSTRGAAPEVSPIDRIAKDFRQTAHNQSYDMPVWVTEAGYDVHQGSPLRAIPIGNKSALETQGDWVLRTALFYARQGIEKVYFYQLYDDNQTGGMFGTSGLANGDNITRRPAADYLYQTNRLFGEYSYKETLVGNPIVDRYELNGKSAYMLVVPDEVGRTATYTLDLGGAAQAQIYRPKTGANNMDLEVVNTTNGQLQLTVTETPMFVVAGSVAPNARVAANLVTEQQSLENSVSVYPNPTTDVITIQIERSSNSSIHVNLFDAGTGRIHHQVKISKTGGQFSSSIDVTHLPVGTYILEIKQDDERVMKKVLKSN</sequence>
<dbReference type="InterPro" id="IPR005084">
    <property type="entry name" value="CBM6"/>
</dbReference>
<reference evidence="3 4" key="1">
    <citation type="submission" date="2020-02" db="EMBL/GenBank/DDBJ databases">
        <title>Draft genome sequence of two Spirosoma agri KCTC 52727 and Spirosoma terrae KCTC 52035.</title>
        <authorList>
            <person name="Rojas J."/>
            <person name="Ambika Manirajan B."/>
            <person name="Suarez C."/>
            <person name="Ratering S."/>
            <person name="Schnell S."/>
        </authorList>
    </citation>
    <scope>NUCLEOTIDE SEQUENCE [LARGE SCALE GENOMIC DNA]</scope>
    <source>
        <strain evidence="3 4">KCTC 52035</strain>
    </source>
</reference>
<comment type="caution">
    <text evidence="3">The sequence shown here is derived from an EMBL/GenBank/DDBJ whole genome shotgun (WGS) entry which is preliminary data.</text>
</comment>
<dbReference type="SUPFAM" id="SSF49373">
    <property type="entry name" value="Invasin/intimin cell-adhesion fragments"/>
    <property type="match status" value="1"/>
</dbReference>
<keyword evidence="4" id="KW-1185">Reference proteome</keyword>
<feature type="domain" description="CBM6" evidence="2">
    <location>
        <begin position="299"/>
        <end position="420"/>
    </location>
</feature>
<name>A0A6L9L3W0_9BACT</name>
<dbReference type="Gene3D" id="3.20.20.80">
    <property type="entry name" value="Glycosidases"/>
    <property type="match status" value="1"/>
</dbReference>
<feature type="domain" description="CBM6" evidence="2">
    <location>
        <begin position="427"/>
        <end position="547"/>
    </location>
</feature>
<dbReference type="InterPro" id="IPR026444">
    <property type="entry name" value="Secre_tail"/>
</dbReference>
<proteinExistence type="predicted"/>
<evidence type="ECO:0000256" key="1">
    <source>
        <dbReference type="ARBA" id="ARBA00022729"/>
    </source>
</evidence>
<accession>A0A6L9L3W0</accession>
<protein>
    <submittedName>
        <fullName evidence="3">Carbohydrate-binding protein</fullName>
    </submittedName>
</protein>
<gene>
    <name evidence="3" type="ORF">GK108_10015</name>
</gene>